<keyword evidence="2" id="KW-1185">Reference proteome</keyword>
<evidence type="ECO:0000313" key="2">
    <source>
        <dbReference type="Proteomes" id="UP000011991"/>
    </source>
</evidence>
<dbReference type="PATRIC" id="fig|1265738.3.peg.5233"/>
<evidence type="ECO:0000313" key="1">
    <source>
        <dbReference type="EMBL" id="EMI17855.1"/>
    </source>
</evidence>
<gene>
    <name evidence="1" type="ORF">RMSM_05208</name>
</gene>
<name>M5RER5_9BACT</name>
<sequence length="83" mass="8579">MTCFWKSGTSEASAFANRSLKGAIGLAGDAFADRVAAAGSASAVDGFWPTKHARAMQAISDNGFAVVRIIENTNGPRMGNEGD</sequence>
<dbReference type="AlphaFoldDB" id="M5RER5"/>
<comment type="caution">
    <text evidence="1">The sequence shown here is derived from an EMBL/GenBank/DDBJ whole genome shotgun (WGS) entry which is preliminary data.</text>
</comment>
<protein>
    <submittedName>
        <fullName evidence="1">Uncharacterized protein</fullName>
    </submittedName>
</protein>
<organism evidence="1 2">
    <name type="scientific">Rhodopirellula maiorica SM1</name>
    <dbReference type="NCBI Taxonomy" id="1265738"/>
    <lineage>
        <taxon>Bacteria</taxon>
        <taxon>Pseudomonadati</taxon>
        <taxon>Planctomycetota</taxon>
        <taxon>Planctomycetia</taxon>
        <taxon>Pirellulales</taxon>
        <taxon>Pirellulaceae</taxon>
        <taxon>Novipirellula</taxon>
    </lineage>
</organism>
<reference evidence="1 2" key="1">
    <citation type="journal article" date="2013" name="Mar. Genomics">
        <title>Expression of sulfatases in Rhodopirellula baltica and the diversity of sulfatases in the genus Rhodopirellula.</title>
        <authorList>
            <person name="Wegner C.E."/>
            <person name="Richter-Heitmann T."/>
            <person name="Klindworth A."/>
            <person name="Klockow C."/>
            <person name="Richter M."/>
            <person name="Achstetter T."/>
            <person name="Glockner F.O."/>
            <person name="Harder J."/>
        </authorList>
    </citation>
    <scope>NUCLEOTIDE SEQUENCE [LARGE SCALE GENOMIC DNA]</scope>
    <source>
        <strain evidence="1 2">SM1</strain>
    </source>
</reference>
<dbReference type="Proteomes" id="UP000011991">
    <property type="component" value="Unassembled WGS sequence"/>
</dbReference>
<proteinExistence type="predicted"/>
<accession>M5RER5</accession>
<dbReference type="EMBL" id="ANOG01000738">
    <property type="protein sequence ID" value="EMI17855.1"/>
    <property type="molecule type" value="Genomic_DNA"/>
</dbReference>